<dbReference type="AlphaFoldDB" id="A0A246K4M8"/>
<evidence type="ECO:0008006" key="4">
    <source>
        <dbReference type="Google" id="ProtNLM"/>
    </source>
</evidence>
<keyword evidence="3" id="KW-1185">Reference proteome</keyword>
<dbReference type="Proteomes" id="UP000197097">
    <property type="component" value="Unassembled WGS sequence"/>
</dbReference>
<gene>
    <name evidence="2" type="ORF">CDQ91_00435</name>
</gene>
<reference evidence="2 3" key="1">
    <citation type="journal article" date="2002" name="Int. J. Syst. Evol. Microbiol.">
        <title>Sphingopyxis witflariensis sp. nov., isolated from activated sludge.</title>
        <authorList>
            <person name="Kampfer P."/>
            <person name="Witzenberger R."/>
            <person name="Denner E.B."/>
            <person name="Busse H.J."/>
            <person name="Neef A."/>
        </authorList>
    </citation>
    <scope>NUCLEOTIDE SEQUENCE [LARGE SCALE GENOMIC DNA]</scope>
    <source>
        <strain evidence="2 3">DSM 14551</strain>
    </source>
</reference>
<keyword evidence="1" id="KW-0732">Signal</keyword>
<evidence type="ECO:0000313" key="3">
    <source>
        <dbReference type="Proteomes" id="UP000197097"/>
    </source>
</evidence>
<dbReference type="EMBL" id="NISJ01000001">
    <property type="protein sequence ID" value="OWR00942.1"/>
    <property type="molecule type" value="Genomic_DNA"/>
</dbReference>
<feature type="signal peptide" evidence="1">
    <location>
        <begin position="1"/>
        <end position="23"/>
    </location>
</feature>
<feature type="chain" id="PRO_5012037987" description="DUF11 domain-containing protein" evidence="1">
    <location>
        <begin position="24"/>
        <end position="158"/>
    </location>
</feature>
<dbReference type="OrthoDB" id="7428387at2"/>
<accession>A0A246K4M8</accession>
<sequence>MEMSMRTALVLSLAALLPGQALAANQVALNNSVFVERVSTDASGKQRVLLEEPKVVVPGDRLVFVLNYRNAGAQPADKFVITNPMPSAVRFADAGDTQSLVSVDGGKQWGLLSELTVAMADGTRRAAQPADVTHVRWAFQKPIPVGGTGKLMFRGVVK</sequence>
<organism evidence="2 3">
    <name type="scientific">Sphingopyxis witflariensis</name>
    <dbReference type="NCBI Taxonomy" id="173675"/>
    <lineage>
        <taxon>Bacteria</taxon>
        <taxon>Pseudomonadati</taxon>
        <taxon>Pseudomonadota</taxon>
        <taxon>Alphaproteobacteria</taxon>
        <taxon>Sphingomonadales</taxon>
        <taxon>Sphingomonadaceae</taxon>
        <taxon>Sphingopyxis</taxon>
    </lineage>
</organism>
<evidence type="ECO:0000256" key="1">
    <source>
        <dbReference type="SAM" id="SignalP"/>
    </source>
</evidence>
<protein>
    <recommendedName>
        <fullName evidence="4">DUF11 domain-containing protein</fullName>
    </recommendedName>
</protein>
<name>A0A246K4M8_9SPHN</name>
<evidence type="ECO:0000313" key="2">
    <source>
        <dbReference type="EMBL" id="OWR00942.1"/>
    </source>
</evidence>
<proteinExistence type="predicted"/>
<comment type="caution">
    <text evidence="2">The sequence shown here is derived from an EMBL/GenBank/DDBJ whole genome shotgun (WGS) entry which is preliminary data.</text>
</comment>